<dbReference type="Gene3D" id="3.30.1330.60">
    <property type="entry name" value="OmpA-like domain"/>
    <property type="match status" value="1"/>
</dbReference>
<protein>
    <submittedName>
        <fullName evidence="7">OmpA family protein</fullName>
    </submittedName>
</protein>
<dbReference type="EMBL" id="VMRJ01000001">
    <property type="protein sequence ID" value="TVT43583.1"/>
    <property type="molecule type" value="Genomic_DNA"/>
</dbReference>
<dbReference type="PRINTS" id="PR01021">
    <property type="entry name" value="OMPADOMAIN"/>
</dbReference>
<dbReference type="OrthoDB" id="5166631at2"/>
<dbReference type="RefSeq" id="WP_144845223.1">
    <property type="nucleotide sequence ID" value="NZ_VMRJ01000001.1"/>
</dbReference>
<evidence type="ECO:0000256" key="2">
    <source>
        <dbReference type="ARBA" id="ARBA00023136"/>
    </source>
</evidence>
<dbReference type="InterPro" id="IPR006664">
    <property type="entry name" value="OMP_bac"/>
</dbReference>
<feature type="domain" description="PA14" evidence="6">
    <location>
        <begin position="24"/>
        <end position="165"/>
    </location>
</feature>
<feature type="domain" description="OmpA-like" evidence="5">
    <location>
        <begin position="260"/>
        <end position="376"/>
    </location>
</feature>
<dbReference type="Pfam" id="PF07691">
    <property type="entry name" value="PA14"/>
    <property type="match status" value="1"/>
</dbReference>
<dbReference type="SUPFAM" id="SSF56988">
    <property type="entry name" value="Anthrax protective antigen"/>
    <property type="match status" value="1"/>
</dbReference>
<dbReference type="InterPro" id="IPR036737">
    <property type="entry name" value="OmpA-like_sf"/>
</dbReference>
<dbReference type="PROSITE" id="PS51123">
    <property type="entry name" value="OMPA_2"/>
    <property type="match status" value="1"/>
</dbReference>
<proteinExistence type="predicted"/>
<keyword evidence="3" id="KW-0998">Cell outer membrane</keyword>
<dbReference type="SMART" id="SM00758">
    <property type="entry name" value="PA14"/>
    <property type="match status" value="1"/>
</dbReference>
<dbReference type="InterPro" id="IPR006665">
    <property type="entry name" value="OmpA-like"/>
</dbReference>
<comment type="subcellular location">
    <subcellularLocation>
        <location evidence="1">Cell outer membrane</location>
    </subcellularLocation>
</comment>
<evidence type="ECO:0000313" key="8">
    <source>
        <dbReference type="Proteomes" id="UP000317624"/>
    </source>
</evidence>
<dbReference type="PANTHER" id="PTHR30329:SF21">
    <property type="entry name" value="LIPOPROTEIN YIAD-RELATED"/>
    <property type="match status" value="1"/>
</dbReference>
<evidence type="ECO:0000256" key="1">
    <source>
        <dbReference type="ARBA" id="ARBA00004442"/>
    </source>
</evidence>
<keyword evidence="8" id="KW-1185">Reference proteome</keyword>
<keyword evidence="2 4" id="KW-0472">Membrane</keyword>
<dbReference type="PANTHER" id="PTHR30329">
    <property type="entry name" value="STATOR ELEMENT OF FLAGELLAR MOTOR COMPLEX"/>
    <property type="match status" value="1"/>
</dbReference>
<dbReference type="AlphaFoldDB" id="A0A558C466"/>
<dbReference type="CDD" id="cd07185">
    <property type="entry name" value="OmpA_C-like"/>
    <property type="match status" value="1"/>
</dbReference>
<dbReference type="SUPFAM" id="SSF103088">
    <property type="entry name" value="OmpA-like"/>
    <property type="match status" value="1"/>
</dbReference>
<name>A0A558C466_9BACT</name>
<dbReference type="GO" id="GO:0009279">
    <property type="term" value="C:cell outer membrane"/>
    <property type="evidence" value="ECO:0007669"/>
    <property type="project" value="UniProtKB-SubCell"/>
</dbReference>
<gene>
    <name evidence="7" type="ORF">FNT36_05725</name>
</gene>
<dbReference type="PROSITE" id="PS51820">
    <property type="entry name" value="PA14"/>
    <property type="match status" value="1"/>
</dbReference>
<evidence type="ECO:0000259" key="5">
    <source>
        <dbReference type="PROSITE" id="PS51123"/>
    </source>
</evidence>
<reference evidence="7 8" key="1">
    <citation type="submission" date="2019-07" db="EMBL/GenBank/DDBJ databases">
        <title>Hymenobacter sp. straun FUR1 Genome sequencing and assembly.</title>
        <authorList>
            <person name="Chhetri G."/>
        </authorList>
    </citation>
    <scope>NUCLEOTIDE SEQUENCE [LARGE SCALE GENOMIC DNA]</scope>
    <source>
        <strain evidence="7 8">Fur1</strain>
    </source>
</reference>
<comment type="caution">
    <text evidence="7">The sequence shown here is derived from an EMBL/GenBank/DDBJ whole genome shotgun (WGS) entry which is preliminary data.</text>
</comment>
<evidence type="ECO:0000259" key="6">
    <source>
        <dbReference type="PROSITE" id="PS51820"/>
    </source>
</evidence>
<evidence type="ECO:0000313" key="7">
    <source>
        <dbReference type="EMBL" id="TVT43583.1"/>
    </source>
</evidence>
<dbReference type="InterPro" id="IPR050330">
    <property type="entry name" value="Bact_OuterMem_StrucFunc"/>
</dbReference>
<dbReference type="Proteomes" id="UP000317624">
    <property type="component" value="Unassembled WGS sequence"/>
</dbReference>
<accession>A0A558C466</accession>
<organism evidence="7 8">
    <name type="scientific">Hymenobacter setariae</name>
    <dbReference type="NCBI Taxonomy" id="2594794"/>
    <lineage>
        <taxon>Bacteria</taxon>
        <taxon>Pseudomonadati</taxon>
        <taxon>Bacteroidota</taxon>
        <taxon>Cytophagia</taxon>
        <taxon>Cytophagales</taxon>
        <taxon>Hymenobacteraceae</taxon>
        <taxon>Hymenobacter</taxon>
    </lineage>
</organism>
<dbReference type="Gene3D" id="3.90.182.10">
    <property type="entry name" value="Toxin - Anthrax Protective Antigen,domain 1"/>
    <property type="match status" value="1"/>
</dbReference>
<sequence>MARYRWYIGWLVLLLPIGALAQVPVGNGLQGTYYAGHDFEYQLLTRRDATLNFDWHEHRPVAGVEAEQFSVRWTGWLVPPITGRYVLHLSIDDGIRLWVNGRLLLDDWRDQGLNYYQVAVDLHAGQAYPVRLDYCQATAATRVRLAWELPPVPTARSKGYIPRKAAADNVEAVVIPTRYLFSYAPTLPPVPLLAEAVAPSSSPVAQPAAPTSVLLGRSSAGPLAKPRPRSYLPLLERAPLASPRPTPVDSTRTLAIAARLAAGHKVTLPALYFAQGQADLLPTVQASLDTLAQVLGSHPTLRLEVQGHTDNQGDPAINQRLSRQRAAAVCTYLTAHGVAASRLRAVGYGGSRPVADNTQPNQRPRNRRVVLQPLER</sequence>
<evidence type="ECO:0000256" key="4">
    <source>
        <dbReference type="PROSITE-ProRule" id="PRU00473"/>
    </source>
</evidence>
<dbReference type="InterPro" id="IPR011658">
    <property type="entry name" value="PA14_dom"/>
</dbReference>
<dbReference type="Pfam" id="PF00691">
    <property type="entry name" value="OmpA"/>
    <property type="match status" value="1"/>
</dbReference>
<evidence type="ECO:0000256" key="3">
    <source>
        <dbReference type="ARBA" id="ARBA00023237"/>
    </source>
</evidence>
<dbReference type="InterPro" id="IPR037524">
    <property type="entry name" value="PA14/GLEYA"/>
</dbReference>